<dbReference type="Proteomes" id="UP000265427">
    <property type="component" value="Unassembled WGS sequence"/>
</dbReference>
<dbReference type="PANTHER" id="PTHR35213:SF3">
    <property type="entry name" value="MYB-LIKE DOMAIN-CONTAINING PROTEIN"/>
    <property type="match status" value="1"/>
</dbReference>
<dbReference type="EMBL" id="QUSZ01007819">
    <property type="protein sequence ID" value="RHY01463.1"/>
    <property type="molecule type" value="Genomic_DNA"/>
</dbReference>
<accession>A0A397A0V0</accession>
<dbReference type="VEuPathDB" id="FungiDB:H257_07574"/>
<evidence type="ECO:0000313" key="2">
    <source>
        <dbReference type="Proteomes" id="UP000265427"/>
    </source>
</evidence>
<organism evidence="1 2">
    <name type="scientific">Aphanomyces astaci</name>
    <name type="common">Crayfish plague agent</name>
    <dbReference type="NCBI Taxonomy" id="112090"/>
    <lineage>
        <taxon>Eukaryota</taxon>
        <taxon>Sar</taxon>
        <taxon>Stramenopiles</taxon>
        <taxon>Oomycota</taxon>
        <taxon>Saprolegniomycetes</taxon>
        <taxon>Saprolegniales</taxon>
        <taxon>Verrucalvaceae</taxon>
        <taxon>Aphanomyces</taxon>
    </lineage>
</organism>
<proteinExistence type="predicted"/>
<comment type="caution">
    <text evidence="1">The sequence shown here is derived from an EMBL/GenBank/DDBJ whole genome shotgun (WGS) entry which is preliminary data.</text>
</comment>
<dbReference type="VEuPathDB" id="FungiDB:H257_07573"/>
<name>A0A397A0V0_APHAT</name>
<dbReference type="AlphaFoldDB" id="A0A397A0V0"/>
<dbReference type="PANTHER" id="PTHR35213">
    <property type="entry name" value="RING-TYPE DOMAIN-CONTAINING PROTEIN-RELATED"/>
    <property type="match status" value="1"/>
</dbReference>
<protein>
    <submittedName>
        <fullName evidence="1">Uncharacterized protein</fullName>
    </submittedName>
</protein>
<gene>
    <name evidence="1" type="ORF">DYB36_012613</name>
</gene>
<feature type="non-terminal residue" evidence="1">
    <location>
        <position position="1"/>
    </location>
</feature>
<evidence type="ECO:0000313" key="1">
    <source>
        <dbReference type="EMBL" id="RHY01463.1"/>
    </source>
</evidence>
<reference evidence="1 2" key="1">
    <citation type="submission" date="2018-08" db="EMBL/GenBank/DDBJ databases">
        <title>Aphanomyces genome sequencing and annotation.</title>
        <authorList>
            <person name="Minardi D."/>
            <person name="Oidtmann B."/>
            <person name="Van Der Giezen M."/>
            <person name="Studholme D.J."/>
        </authorList>
    </citation>
    <scope>NUCLEOTIDE SEQUENCE [LARGE SCALE GENOMIC DNA]</scope>
    <source>
        <strain evidence="1 2">Kv</strain>
    </source>
</reference>
<sequence length="303" mass="34775">DNRVYVGILHALFDACGPQLGLRLLDTCPTLIKLAPRQLYAAVVHMQALQHAHAEQVTHMLEDIDTYIWSCSRSHHMGLAPQVEATFRLECGYYDLEKKNPPLPNTTTSSDTRVGMQDDSNLVRQYFESRSNDWGGEIQLQDWHCVHCDLPVVYFGAEVYVDLAITCFFDGILDDCDNGVTLRQYISRRLHCDDMRVTKKLRRNKVLAGRRVIETNYNRRHFVRKRKHVTQADLEAVTSMKLAYLAFEAAFREQKKPWRGYVLPTSTYLSHAASRVAIPALLNDLTIVPRRPSLRYSVDTSPH</sequence>